<organism evidence="4 5">
    <name type="scientific">Paramuricea clavata</name>
    <name type="common">Red gorgonian</name>
    <name type="synonym">Violescent sea-whip</name>
    <dbReference type="NCBI Taxonomy" id="317549"/>
    <lineage>
        <taxon>Eukaryota</taxon>
        <taxon>Metazoa</taxon>
        <taxon>Cnidaria</taxon>
        <taxon>Anthozoa</taxon>
        <taxon>Octocorallia</taxon>
        <taxon>Malacalcyonacea</taxon>
        <taxon>Plexauridae</taxon>
        <taxon>Paramuricea</taxon>
    </lineage>
</organism>
<feature type="signal peptide" evidence="3">
    <location>
        <begin position="1"/>
        <end position="19"/>
    </location>
</feature>
<evidence type="ECO:0000313" key="5">
    <source>
        <dbReference type="Proteomes" id="UP001152795"/>
    </source>
</evidence>
<name>A0A6S7FK65_PARCT</name>
<feature type="coiled-coil region" evidence="1">
    <location>
        <begin position="33"/>
        <end position="67"/>
    </location>
</feature>
<keyword evidence="3" id="KW-0732">Signal</keyword>
<dbReference type="AlphaFoldDB" id="A0A6S7FK65"/>
<protein>
    <submittedName>
        <fullName evidence="4">Uncharacterized protein</fullName>
    </submittedName>
</protein>
<dbReference type="EMBL" id="CACRXK020000080">
    <property type="protein sequence ID" value="CAB3977927.1"/>
    <property type="molecule type" value="Genomic_DNA"/>
</dbReference>
<dbReference type="OrthoDB" id="6059742at2759"/>
<gene>
    <name evidence="4" type="ORF">PACLA_8A000525</name>
</gene>
<proteinExistence type="predicted"/>
<evidence type="ECO:0000256" key="1">
    <source>
        <dbReference type="SAM" id="Coils"/>
    </source>
</evidence>
<dbReference type="Proteomes" id="UP001152795">
    <property type="component" value="Unassembled WGS sequence"/>
</dbReference>
<evidence type="ECO:0000313" key="4">
    <source>
        <dbReference type="EMBL" id="CAB3977927.1"/>
    </source>
</evidence>
<keyword evidence="1" id="KW-0175">Coiled coil</keyword>
<feature type="compositionally biased region" description="Polar residues" evidence="2">
    <location>
        <begin position="603"/>
        <end position="612"/>
    </location>
</feature>
<accession>A0A6S7FK65</accession>
<evidence type="ECO:0000256" key="2">
    <source>
        <dbReference type="SAM" id="MobiDB-lite"/>
    </source>
</evidence>
<comment type="caution">
    <text evidence="4">The sequence shown here is derived from an EMBL/GenBank/DDBJ whole genome shotgun (WGS) entry which is preliminary data.</text>
</comment>
<sequence length="698" mass="79053">MNPGTLALLCAAILVSATASIIDNRFEDPAADIALLREQMVSLSNDLKQTKEESKKMKTRVGALTRQMMLQQLFVEERLRSEGQSGVKQTLVNASSPFMIILTISENSPEFIGVLNGVEFRTRHNDYRLYMPSSNTSEYHKTEEIPFPDVPPEVASKGSLDEQVEEMIEWFKAWKNENHTVRDYRNYFKPVLCYLEGTWTKSTPNIDEPFDSDRHFVDASSWFELQEKIRFTSYTGRKDNLENFAYLPTTIIEGNETTTVFAQWNYRILCHPLKDYLPVNRLRVVDDLAARLSRKRTVEKHAQTRAARFQVNLKNDGRWRDIKEKTGTLSLLDKLMSEIPGKDNYPANITDGVLGQEAYSLDLEQGGQKLNAGYYHRRYKVLEKGAMGIQTRHRGFSDPNLFVAMTTQENVAGLKLNVCKGPDRNKTCTQNDQKVSYAIPLEIIYLTPLNNWNPHNLTYKGDERLDHGKTVTADGRNGGKTKTKAYDGVNSKIYYITPNRFFTGNETNVDAADTTKDLVGVLDPTGEVRQVRASGVRIFLPDIPGVGILRQRYPIMPIHVEGSTAWKEIQAVGDFLMESKKHANLFRDPLSGQDGGQYPPEVNTDTDLRTGSSTNLTKVGRHRHEVILDKDEVTIIKSGGNVTVVTTENSGHQHTVTIKWHKKKGFYMALCDSTEITRPFAVKCWDKHSARMAAVPNE</sequence>
<keyword evidence="5" id="KW-1185">Reference proteome</keyword>
<feature type="chain" id="PRO_5043915963" evidence="3">
    <location>
        <begin position="20"/>
        <end position="698"/>
    </location>
</feature>
<feature type="region of interest" description="Disordered" evidence="2">
    <location>
        <begin position="589"/>
        <end position="612"/>
    </location>
</feature>
<reference evidence="4" key="1">
    <citation type="submission" date="2020-04" db="EMBL/GenBank/DDBJ databases">
        <authorList>
            <person name="Alioto T."/>
            <person name="Alioto T."/>
            <person name="Gomez Garrido J."/>
        </authorList>
    </citation>
    <scope>NUCLEOTIDE SEQUENCE</scope>
    <source>
        <strain evidence="4">A484AB</strain>
    </source>
</reference>
<evidence type="ECO:0000256" key="3">
    <source>
        <dbReference type="SAM" id="SignalP"/>
    </source>
</evidence>